<sequence length="174" mass="20468">MELKEFKITVLPLRAKLLNYARKLTDEPEDAEDAVQEVLLKLWNKRLELEQYRSIEAFAMTLTHNICIDMWRCKRNDTLSLDIVQAASPTGTPERLLEIKDEIRLMHEIIDSLPNLQRTIMRMKDIEGYETDEIAEITGCGPEAIRSNLSRARKKVRDVYLRTIQERKERRNEP</sequence>
<keyword evidence="5" id="KW-0804">Transcription</keyword>
<dbReference type="PANTHER" id="PTHR43133:SF8">
    <property type="entry name" value="RNA POLYMERASE SIGMA FACTOR HI_1459-RELATED"/>
    <property type="match status" value="1"/>
</dbReference>
<dbReference type="GO" id="GO:0016987">
    <property type="term" value="F:sigma factor activity"/>
    <property type="evidence" value="ECO:0007669"/>
    <property type="project" value="UniProtKB-KW"/>
</dbReference>
<evidence type="ECO:0000256" key="3">
    <source>
        <dbReference type="ARBA" id="ARBA00023082"/>
    </source>
</evidence>
<keyword evidence="4" id="KW-0238">DNA-binding</keyword>
<dbReference type="Pfam" id="PF04542">
    <property type="entry name" value="Sigma70_r2"/>
    <property type="match status" value="1"/>
</dbReference>
<protein>
    <submittedName>
        <fullName evidence="8">RNA polymerase sigma factor, sigma-70 family protein</fullName>
    </submittedName>
</protein>
<dbReference type="SUPFAM" id="SSF88946">
    <property type="entry name" value="Sigma2 domain of RNA polymerase sigma factors"/>
    <property type="match status" value="1"/>
</dbReference>
<dbReference type="InterPro" id="IPR013324">
    <property type="entry name" value="RNA_pol_sigma_r3/r4-like"/>
</dbReference>
<dbReference type="InterPro" id="IPR013325">
    <property type="entry name" value="RNA_pol_sigma_r2"/>
</dbReference>
<dbReference type="AlphaFoldDB" id="A0A078S1G7"/>
<dbReference type="Proteomes" id="UP000028013">
    <property type="component" value="Unassembled WGS sequence"/>
</dbReference>
<dbReference type="Gene3D" id="1.10.10.10">
    <property type="entry name" value="Winged helix-like DNA-binding domain superfamily/Winged helix DNA-binding domain"/>
    <property type="match status" value="1"/>
</dbReference>
<dbReference type="InterPro" id="IPR039425">
    <property type="entry name" value="RNA_pol_sigma-70-like"/>
</dbReference>
<dbReference type="GO" id="GO:0003677">
    <property type="term" value="F:DNA binding"/>
    <property type="evidence" value="ECO:0007669"/>
    <property type="project" value="UniProtKB-KW"/>
</dbReference>
<evidence type="ECO:0000313" key="8">
    <source>
        <dbReference type="EMBL" id="KDS51499.1"/>
    </source>
</evidence>
<dbReference type="EMBL" id="JNHN01000169">
    <property type="protein sequence ID" value="KDS51499.1"/>
    <property type="molecule type" value="Genomic_DNA"/>
</dbReference>
<accession>A0A078S1G7</accession>
<evidence type="ECO:0000259" key="6">
    <source>
        <dbReference type="Pfam" id="PF04542"/>
    </source>
</evidence>
<dbReference type="InterPro" id="IPR013249">
    <property type="entry name" value="RNA_pol_sigma70_r4_t2"/>
</dbReference>
<dbReference type="InterPro" id="IPR007627">
    <property type="entry name" value="RNA_pol_sigma70_r2"/>
</dbReference>
<dbReference type="PATRIC" id="fig|1339349.3.peg.1797"/>
<dbReference type="NCBIfam" id="TIGR02937">
    <property type="entry name" value="sigma70-ECF"/>
    <property type="match status" value="1"/>
</dbReference>
<dbReference type="InterPro" id="IPR036388">
    <property type="entry name" value="WH-like_DNA-bd_sf"/>
</dbReference>
<dbReference type="InterPro" id="IPR014284">
    <property type="entry name" value="RNA_pol_sigma-70_dom"/>
</dbReference>
<gene>
    <name evidence="8" type="ORF">M094_0544</name>
</gene>
<keyword evidence="2" id="KW-0805">Transcription regulation</keyword>
<proteinExistence type="inferred from homology"/>
<evidence type="ECO:0000256" key="1">
    <source>
        <dbReference type="ARBA" id="ARBA00010641"/>
    </source>
</evidence>
<dbReference type="RefSeq" id="WP_005836025.1">
    <property type="nucleotide sequence ID" value="NZ_JNHN01000169.1"/>
</dbReference>
<evidence type="ECO:0000256" key="2">
    <source>
        <dbReference type="ARBA" id="ARBA00023015"/>
    </source>
</evidence>
<dbReference type="PANTHER" id="PTHR43133">
    <property type="entry name" value="RNA POLYMERASE ECF-TYPE SIGMA FACTO"/>
    <property type="match status" value="1"/>
</dbReference>
<organism evidence="8 9">
    <name type="scientific">Bacteroides uniformis str. 3978 T3 ii</name>
    <dbReference type="NCBI Taxonomy" id="1339349"/>
    <lineage>
        <taxon>Bacteria</taxon>
        <taxon>Pseudomonadati</taxon>
        <taxon>Bacteroidota</taxon>
        <taxon>Bacteroidia</taxon>
        <taxon>Bacteroidales</taxon>
        <taxon>Bacteroidaceae</taxon>
        <taxon>Bacteroides</taxon>
    </lineage>
</organism>
<dbReference type="GO" id="GO:0006352">
    <property type="term" value="P:DNA-templated transcription initiation"/>
    <property type="evidence" value="ECO:0007669"/>
    <property type="project" value="InterPro"/>
</dbReference>
<dbReference type="SUPFAM" id="SSF88659">
    <property type="entry name" value="Sigma3 and sigma4 domains of RNA polymerase sigma factors"/>
    <property type="match status" value="1"/>
</dbReference>
<name>A0A078S1G7_BACUN</name>
<dbReference type="Gene3D" id="1.10.1740.10">
    <property type="match status" value="1"/>
</dbReference>
<evidence type="ECO:0000256" key="4">
    <source>
        <dbReference type="ARBA" id="ARBA00023125"/>
    </source>
</evidence>
<dbReference type="CDD" id="cd06171">
    <property type="entry name" value="Sigma70_r4"/>
    <property type="match status" value="1"/>
</dbReference>
<evidence type="ECO:0000259" key="7">
    <source>
        <dbReference type="Pfam" id="PF08281"/>
    </source>
</evidence>
<reference evidence="8 9" key="1">
    <citation type="submission" date="2014-04" db="EMBL/GenBank/DDBJ databases">
        <authorList>
            <person name="Sears C."/>
            <person name="Carroll K."/>
            <person name="Sack B.R."/>
            <person name="Qadri F."/>
            <person name="Myers L.L."/>
            <person name="Chung G.-T."/>
            <person name="Escheverria P."/>
            <person name="Fraser C.M."/>
            <person name="Sadzewicz L."/>
            <person name="Shefchek K.A."/>
            <person name="Tallon L."/>
            <person name="Das S.P."/>
            <person name="Daugherty S."/>
            <person name="Mongodin E.F."/>
        </authorList>
    </citation>
    <scope>NUCLEOTIDE SEQUENCE [LARGE SCALE GENOMIC DNA]</scope>
    <source>
        <strain evidence="8 9">3978 T3 ii</strain>
    </source>
</reference>
<comment type="similarity">
    <text evidence="1">Belongs to the sigma-70 factor family. ECF subfamily.</text>
</comment>
<evidence type="ECO:0000313" key="9">
    <source>
        <dbReference type="Proteomes" id="UP000028013"/>
    </source>
</evidence>
<comment type="caution">
    <text evidence="8">The sequence shown here is derived from an EMBL/GenBank/DDBJ whole genome shotgun (WGS) entry which is preliminary data.</text>
</comment>
<keyword evidence="3" id="KW-0731">Sigma factor</keyword>
<feature type="domain" description="RNA polymerase sigma-70 region 2" evidence="6">
    <location>
        <begin position="14"/>
        <end position="75"/>
    </location>
</feature>
<feature type="domain" description="RNA polymerase sigma factor 70 region 4 type 2" evidence="7">
    <location>
        <begin position="105"/>
        <end position="155"/>
    </location>
</feature>
<dbReference type="Pfam" id="PF08281">
    <property type="entry name" value="Sigma70_r4_2"/>
    <property type="match status" value="1"/>
</dbReference>
<evidence type="ECO:0000256" key="5">
    <source>
        <dbReference type="ARBA" id="ARBA00023163"/>
    </source>
</evidence>